<dbReference type="Proteomes" id="UP000435648">
    <property type="component" value="Chromosome"/>
</dbReference>
<dbReference type="EMBL" id="CP046908">
    <property type="protein sequence ID" value="QGZ33630.1"/>
    <property type="molecule type" value="Genomic_DNA"/>
</dbReference>
<protein>
    <submittedName>
        <fullName evidence="2">Nuclease</fullName>
    </submittedName>
</protein>
<sequence>MTKRLFISHSWSYSERYNSMVALLNKRPYFEWTNYSVPENKAFIGLNAAGLKEQLRRQIRPVQCVVIIGGMWTNHSDWIQFEMDFAREIQKPILGVRPRSAKVMPAAVIQASDKVVNWNSDSIVQGIREIS</sequence>
<dbReference type="RefSeq" id="WP_158192637.1">
    <property type="nucleotide sequence ID" value="NZ_CP046908.1"/>
</dbReference>
<gene>
    <name evidence="2" type="ORF">GH266_03395</name>
</gene>
<dbReference type="InterPro" id="IPR036490">
    <property type="entry name" value="ThsB_TIR-like_sf"/>
</dbReference>
<dbReference type="Gene3D" id="3.40.50.9200">
    <property type="entry name" value="Hypothetical protein MTH538"/>
    <property type="match status" value="1"/>
</dbReference>
<dbReference type="Pfam" id="PF08937">
    <property type="entry name" value="ThsB_TIR"/>
    <property type="match status" value="1"/>
</dbReference>
<name>A0A857C3P5_9HYPH</name>
<proteinExistence type="predicted"/>
<dbReference type="SUPFAM" id="SSF52206">
    <property type="entry name" value="Hypothetical protein MTH538"/>
    <property type="match status" value="1"/>
</dbReference>
<accession>A0A857C3P5</accession>
<dbReference type="AlphaFoldDB" id="A0A857C3P5"/>
<evidence type="ECO:0000259" key="1">
    <source>
        <dbReference type="Pfam" id="PF08937"/>
    </source>
</evidence>
<feature type="domain" description="Thoeris protein ThsB TIR-like" evidence="1">
    <location>
        <begin position="6"/>
        <end position="101"/>
    </location>
</feature>
<reference evidence="2 3" key="1">
    <citation type="submission" date="2019-12" db="EMBL/GenBank/DDBJ databases">
        <title>The genome of Stappia indica PHM037.</title>
        <authorList>
            <person name="Kacar D."/>
            <person name="Galan B."/>
            <person name="Canedo L."/>
            <person name="Rodriguez P."/>
            <person name="de la Calle F."/>
            <person name="Garcia J.L."/>
        </authorList>
    </citation>
    <scope>NUCLEOTIDE SEQUENCE [LARGE SCALE GENOMIC DNA]</scope>
    <source>
        <strain evidence="2 3">PHM037</strain>
    </source>
</reference>
<dbReference type="OrthoDB" id="9811746at2"/>
<evidence type="ECO:0000313" key="3">
    <source>
        <dbReference type="Proteomes" id="UP000435648"/>
    </source>
</evidence>
<dbReference type="InterPro" id="IPR015032">
    <property type="entry name" value="ThsB__TIR-like_domain"/>
</dbReference>
<dbReference type="KEGG" id="siw:GH266_03395"/>
<evidence type="ECO:0000313" key="2">
    <source>
        <dbReference type="EMBL" id="QGZ33630.1"/>
    </source>
</evidence>
<organism evidence="2 3">
    <name type="scientific">Stappia indica</name>
    <dbReference type="NCBI Taxonomy" id="538381"/>
    <lineage>
        <taxon>Bacteria</taxon>
        <taxon>Pseudomonadati</taxon>
        <taxon>Pseudomonadota</taxon>
        <taxon>Alphaproteobacteria</taxon>
        <taxon>Hyphomicrobiales</taxon>
        <taxon>Stappiaceae</taxon>
        <taxon>Stappia</taxon>
    </lineage>
</organism>